<evidence type="ECO:0000313" key="5">
    <source>
        <dbReference type="EMBL" id="TGO39431.1"/>
    </source>
</evidence>
<dbReference type="Proteomes" id="UP000297814">
    <property type="component" value="Unassembled WGS sequence"/>
</dbReference>
<reference evidence="5 6" key="1">
    <citation type="submission" date="2017-12" db="EMBL/GenBank/DDBJ databases">
        <title>Comparative genomics of Botrytis spp.</title>
        <authorList>
            <person name="Valero-Jimenez C.A."/>
            <person name="Tapia P."/>
            <person name="Veloso J."/>
            <person name="Silva-Moreno E."/>
            <person name="Staats M."/>
            <person name="Valdes J.H."/>
            <person name="Van Kan J.A.L."/>
        </authorList>
    </citation>
    <scope>NUCLEOTIDE SEQUENCE [LARGE SCALE GENOMIC DNA]</scope>
    <source>
        <strain evidence="5 6">Bh0001</strain>
    </source>
</reference>
<comment type="caution">
    <text evidence="5">The sequence shown here is derived from an EMBL/GenBank/DDBJ whole genome shotgun (WGS) entry which is preliminary data.</text>
</comment>
<dbReference type="EMBL" id="PQXK01000054">
    <property type="protein sequence ID" value="TGO39431.1"/>
    <property type="molecule type" value="Genomic_DNA"/>
</dbReference>
<sequence length="1056" mass="119401">MAMNEGNDGKREGIWDLLDELEEDELMSYAQVLESEGVNSPPMPIDLAWVYLFLYRKTEENFHLDICLRQLNEALETGFEEAEELVRRIAQLPNSLMLIATRGLEAVFDATLAIDGTLINYRDNNGQNPLHQAAATGDLRAVNMLVGRATNVNAVDAQCGFTALHLATQNDHYTIIQSLMQNGCDPNIQDPNGTTPLHLATALGLDRIVSLLISERADVDLMDRDGDTALHISASRGFENIAELLLSENRGDRTLKVNGHNGWTPLQQALVYKKERVADLLLSHGAWPDLQDDTNTHLDEIVNGDIMNHIERSQQMAIQDPTIYQWAKSLRFVVRNDKSSIANPKLKLIEPGEDGTAAEPYVAISYCWGQYNAQEKRLQIEVPSRSRIGTTEMRETRASSEVLRRALDFAASKGLRRIWIDQECIHQDDPEDKGRAIHNMHLVYCQAKYTLVLLGEHIQSSADIRSLSQLITGTKNEFNDLKVRILEDKWFTRAWTTQELAISPRENVLFLIRWKTGLDEEGVEWREAVAESQGQNPLPQQRLSREWELTFDDIPIIASTGCYEGLQKIQGLATNLTRSGNPHKPNEKLFTLLDEEVNEMRWYCRGATLSLHHNKMINPVFKSPLTKRATNLIMLANSAAMFLDLKQCAIFADKLVLLGNIAGYDLRLDQQKVLNEKVSFSACFIALALLNGDLSMLFSGSSLRNSETSRPNRMPLFGEFKLHQPSSVSQHLVAKKVFYSGSKCLCLGKQLLVEGIFWNIQHYSEFEGIEAVHKPKDPSPQDRTQFYQSFFQQLSHRLFTLGRQDILEIVIVVFLHRQLVSPAELFRYLQELQEWFHKERPWPAHIVEESYLQRKALRDSSVRFWDGRELRLTEMIQLPGNDTVSTLIEGVDSYGVAGWLHERIMSSQPITLGTCKLGNETIVSLFTCNADDFDGIVTPTSLLEYEFGDNPWLHLNPNDSFFCVRRTNETPSPLSISKANGILGESSKFEISDQVLNIEGTGTQLGVHGVWSPRLSRNGMLGVGDDGKSWEMKPLNSASKYFWLSQGIDNRGDEES</sequence>
<protein>
    <recommendedName>
        <fullName evidence="4">Heterokaryon incompatibility domain-containing protein</fullName>
    </recommendedName>
</protein>
<dbReference type="PROSITE" id="PS50297">
    <property type="entry name" value="ANK_REP_REGION"/>
    <property type="match status" value="5"/>
</dbReference>
<dbReference type="Pfam" id="PF00023">
    <property type="entry name" value="Ank"/>
    <property type="match status" value="2"/>
</dbReference>
<feature type="repeat" description="ANK" evidence="3">
    <location>
        <begin position="225"/>
        <end position="247"/>
    </location>
</feature>
<dbReference type="Pfam" id="PF06985">
    <property type="entry name" value="HET"/>
    <property type="match status" value="1"/>
</dbReference>
<dbReference type="Gene3D" id="1.25.40.20">
    <property type="entry name" value="Ankyrin repeat-containing domain"/>
    <property type="match status" value="2"/>
</dbReference>
<dbReference type="Pfam" id="PF12796">
    <property type="entry name" value="Ank_2"/>
    <property type="match status" value="1"/>
</dbReference>
<dbReference type="InterPro" id="IPR010730">
    <property type="entry name" value="HET"/>
</dbReference>
<dbReference type="SMART" id="SM00248">
    <property type="entry name" value="ANK"/>
    <property type="match status" value="5"/>
</dbReference>
<feature type="repeat" description="ANK" evidence="3">
    <location>
        <begin position="125"/>
        <end position="157"/>
    </location>
</feature>
<feature type="repeat" description="ANK" evidence="3">
    <location>
        <begin position="159"/>
        <end position="191"/>
    </location>
</feature>
<proteinExistence type="predicted"/>
<evidence type="ECO:0000259" key="4">
    <source>
        <dbReference type="Pfam" id="PF06985"/>
    </source>
</evidence>
<evidence type="ECO:0000313" key="6">
    <source>
        <dbReference type="Proteomes" id="UP000297814"/>
    </source>
</evidence>
<keyword evidence="2 3" id="KW-0040">ANK repeat</keyword>
<dbReference type="SUPFAM" id="SSF48403">
    <property type="entry name" value="Ankyrin repeat"/>
    <property type="match status" value="1"/>
</dbReference>
<feature type="domain" description="Heterokaryon incompatibility" evidence="4">
    <location>
        <begin position="361"/>
        <end position="499"/>
    </location>
</feature>
<feature type="repeat" description="ANK" evidence="3">
    <location>
        <begin position="261"/>
        <end position="293"/>
    </location>
</feature>
<dbReference type="InterPro" id="IPR002110">
    <property type="entry name" value="Ankyrin_rpt"/>
</dbReference>
<dbReference type="PANTHER" id="PTHR24171:SF9">
    <property type="entry name" value="ANKYRIN REPEAT DOMAIN-CONTAINING PROTEIN 39"/>
    <property type="match status" value="1"/>
</dbReference>
<organism evidence="5 6">
    <name type="scientific">Botrytis hyacinthi</name>
    <dbReference type="NCBI Taxonomy" id="278943"/>
    <lineage>
        <taxon>Eukaryota</taxon>
        <taxon>Fungi</taxon>
        <taxon>Dikarya</taxon>
        <taxon>Ascomycota</taxon>
        <taxon>Pezizomycotina</taxon>
        <taxon>Leotiomycetes</taxon>
        <taxon>Helotiales</taxon>
        <taxon>Sclerotiniaceae</taxon>
        <taxon>Botrytis</taxon>
    </lineage>
</organism>
<evidence type="ECO:0000256" key="1">
    <source>
        <dbReference type="ARBA" id="ARBA00022737"/>
    </source>
</evidence>
<name>A0A4Z1GWK2_9HELO</name>
<dbReference type="PROSITE" id="PS50088">
    <property type="entry name" value="ANK_REPEAT"/>
    <property type="match status" value="5"/>
</dbReference>
<keyword evidence="1" id="KW-0677">Repeat</keyword>
<dbReference type="PANTHER" id="PTHR24171">
    <property type="entry name" value="ANKYRIN REPEAT DOMAIN-CONTAINING PROTEIN 39-RELATED"/>
    <property type="match status" value="1"/>
</dbReference>
<feature type="repeat" description="ANK" evidence="3">
    <location>
        <begin position="192"/>
        <end position="224"/>
    </location>
</feature>
<keyword evidence="6" id="KW-1185">Reference proteome</keyword>
<evidence type="ECO:0000256" key="2">
    <source>
        <dbReference type="ARBA" id="ARBA00023043"/>
    </source>
</evidence>
<gene>
    <name evidence="5" type="ORF">BHYA_0054g00270</name>
</gene>
<evidence type="ECO:0000256" key="3">
    <source>
        <dbReference type="PROSITE-ProRule" id="PRU00023"/>
    </source>
</evidence>
<dbReference type="InterPro" id="IPR036770">
    <property type="entry name" value="Ankyrin_rpt-contain_sf"/>
</dbReference>
<dbReference type="AlphaFoldDB" id="A0A4Z1GWK2"/>
<accession>A0A4Z1GWK2</accession>